<dbReference type="Proteomes" id="UP001552299">
    <property type="component" value="Unassembled WGS sequence"/>
</dbReference>
<dbReference type="SUPFAM" id="SSF50475">
    <property type="entry name" value="FMN-binding split barrel"/>
    <property type="match status" value="1"/>
</dbReference>
<keyword evidence="3" id="KW-1185">Reference proteome</keyword>
<dbReference type="GO" id="GO:0005737">
    <property type="term" value="C:cytoplasm"/>
    <property type="evidence" value="ECO:0007669"/>
    <property type="project" value="UniProtKB-ARBA"/>
</dbReference>
<dbReference type="Pfam" id="PF10615">
    <property type="entry name" value="DUF2470"/>
    <property type="match status" value="1"/>
</dbReference>
<evidence type="ECO:0000313" key="2">
    <source>
        <dbReference type="EMBL" id="KAL0906412.1"/>
    </source>
</evidence>
<name>A0ABD0U7T3_DENTH</name>
<feature type="domain" description="DUF2470" evidence="1">
    <location>
        <begin position="216"/>
        <end position="291"/>
    </location>
</feature>
<dbReference type="InterPro" id="IPR037119">
    <property type="entry name" value="Haem_oxidase_HugZ-like_sf"/>
</dbReference>
<dbReference type="AlphaFoldDB" id="A0ABD0U7T3"/>
<reference evidence="2 3" key="1">
    <citation type="journal article" date="2024" name="Plant Biotechnol. J.">
        <title>Dendrobium thyrsiflorum genome and its molecular insights into genes involved in important horticultural traits.</title>
        <authorList>
            <person name="Chen B."/>
            <person name="Wang J.Y."/>
            <person name="Zheng P.J."/>
            <person name="Li K.L."/>
            <person name="Liang Y.M."/>
            <person name="Chen X.F."/>
            <person name="Zhang C."/>
            <person name="Zhao X."/>
            <person name="He X."/>
            <person name="Zhang G.Q."/>
            <person name="Liu Z.J."/>
            <person name="Xu Q."/>
        </authorList>
    </citation>
    <scope>NUCLEOTIDE SEQUENCE [LARGE SCALE GENOMIC DNA]</scope>
    <source>
        <strain evidence="2">GZMU011</strain>
    </source>
</reference>
<evidence type="ECO:0000313" key="3">
    <source>
        <dbReference type="Proteomes" id="UP001552299"/>
    </source>
</evidence>
<dbReference type="PANTHER" id="PTHR13343">
    <property type="entry name" value="CREG1 PROTEIN"/>
    <property type="match status" value="1"/>
</dbReference>
<dbReference type="PANTHER" id="PTHR13343:SF22">
    <property type="entry name" value="GLUTAMYL-TRNA REDUCTASE-BINDING PROTEIN, CHLOROPLASTIC"/>
    <property type="match status" value="1"/>
</dbReference>
<dbReference type="InterPro" id="IPR019595">
    <property type="entry name" value="DUF2470"/>
</dbReference>
<dbReference type="EMBL" id="JANQDX010000018">
    <property type="protein sequence ID" value="KAL0906412.1"/>
    <property type="molecule type" value="Genomic_DNA"/>
</dbReference>
<protein>
    <recommendedName>
        <fullName evidence="1">DUF2470 domain-containing protein</fullName>
    </recommendedName>
</protein>
<dbReference type="Gene3D" id="2.30.110.10">
    <property type="entry name" value="Electron Transport, Fmn-binding Protein, Chain A"/>
    <property type="match status" value="1"/>
</dbReference>
<organism evidence="2 3">
    <name type="scientific">Dendrobium thyrsiflorum</name>
    <name type="common">Pinecone-like raceme dendrobium</name>
    <name type="synonym">Orchid</name>
    <dbReference type="NCBI Taxonomy" id="117978"/>
    <lineage>
        <taxon>Eukaryota</taxon>
        <taxon>Viridiplantae</taxon>
        <taxon>Streptophyta</taxon>
        <taxon>Embryophyta</taxon>
        <taxon>Tracheophyta</taxon>
        <taxon>Spermatophyta</taxon>
        <taxon>Magnoliopsida</taxon>
        <taxon>Liliopsida</taxon>
        <taxon>Asparagales</taxon>
        <taxon>Orchidaceae</taxon>
        <taxon>Epidendroideae</taxon>
        <taxon>Malaxideae</taxon>
        <taxon>Dendrobiinae</taxon>
        <taxon>Dendrobium</taxon>
    </lineage>
</organism>
<evidence type="ECO:0000259" key="1">
    <source>
        <dbReference type="Pfam" id="PF10615"/>
    </source>
</evidence>
<sequence length="320" mass="35975">MHPSLLSLTSPSALPNFFINPTKYPFPIQTEFPKTSSRPFPLSIQCPVLSVAIDASPATSKILSKPSAAEVCRTIMELSSTGTLSAISLQDGWPLGIGARFVVDAHGTPALCLNEPGKLFAPAGSSSFNVQLQQSRSRTRQCTLLGNLEKPEDGLLLKKLCTRWEKKFGEEVDEGLLYVIKVDRILQLEDFKEDTVWINSLDYVNAEPDPLRNCAEKIVYEMDTKHTEDVLRVCHVYLDTQFQVTEAKLIWLDRLGFDLYLYSLEGTFTARVPFPREVSDEKGVKSSLNSMFHLAWEVEKGYVVPDFERVKFVKKISRHG</sequence>
<dbReference type="Gene3D" id="3.20.180.10">
    <property type="entry name" value="PNP-oxidase-like"/>
    <property type="match status" value="1"/>
</dbReference>
<accession>A0ABD0U7T3</accession>
<proteinExistence type="predicted"/>
<dbReference type="InterPro" id="IPR012349">
    <property type="entry name" value="Split_barrel_FMN-bd"/>
</dbReference>
<gene>
    <name evidence="2" type="ORF">M5K25_024904</name>
</gene>
<comment type="caution">
    <text evidence="2">The sequence shown here is derived from an EMBL/GenBank/DDBJ whole genome shotgun (WGS) entry which is preliminary data.</text>
</comment>